<proteinExistence type="inferred from homology"/>
<feature type="transmembrane region" description="Helical" evidence="4">
    <location>
        <begin position="41"/>
        <end position="62"/>
    </location>
</feature>
<keyword evidence="4" id="KW-0812">Transmembrane</keyword>
<comment type="similarity">
    <text evidence="1">Belongs to the CcmF/CycK/Ccl1/NrfE/CcsA family.</text>
</comment>
<gene>
    <name evidence="7" type="primary">ccsA</name>
    <name evidence="7" type="ORF">L6773_13790</name>
</gene>
<feature type="transmembrane region" description="Helical" evidence="4">
    <location>
        <begin position="371"/>
        <end position="393"/>
    </location>
</feature>
<feature type="transmembrane region" description="Helical" evidence="4">
    <location>
        <begin position="120"/>
        <end position="140"/>
    </location>
</feature>
<reference evidence="7" key="2">
    <citation type="submission" date="2024-05" db="EMBL/GenBank/DDBJ databases">
        <title>Rhodohalobacter halophilus gen. nov., sp. nov., a moderately halophilic member of the family Balneolaceae.</title>
        <authorList>
            <person name="Xia J."/>
        </authorList>
    </citation>
    <scope>NUCLEOTIDE SEQUENCE</scope>
    <source>
        <strain evidence="7">WB101</strain>
    </source>
</reference>
<dbReference type="PANTHER" id="PTHR43653:SF1">
    <property type="entry name" value="CYTOCHROME C-TYPE BIOGENESIS PROTEIN CCMF"/>
    <property type="match status" value="1"/>
</dbReference>
<dbReference type="PRINTS" id="PR01410">
    <property type="entry name" value="CCBIOGENESIS"/>
</dbReference>
<organism evidence="7 8">
    <name type="scientific">Rhodohalobacter sulfatireducens</name>
    <dbReference type="NCBI Taxonomy" id="2911366"/>
    <lineage>
        <taxon>Bacteria</taxon>
        <taxon>Pseudomonadati</taxon>
        <taxon>Balneolota</taxon>
        <taxon>Balneolia</taxon>
        <taxon>Balneolales</taxon>
        <taxon>Balneolaceae</taxon>
        <taxon>Rhodohalobacter</taxon>
    </lineage>
</organism>
<evidence type="ECO:0000256" key="3">
    <source>
        <dbReference type="SAM" id="MobiDB-lite"/>
    </source>
</evidence>
<evidence type="ECO:0000256" key="4">
    <source>
        <dbReference type="SAM" id="Phobius"/>
    </source>
</evidence>
<dbReference type="EMBL" id="JAKLWS010000019">
    <property type="protein sequence ID" value="MCG2589646.1"/>
    <property type="molecule type" value="Genomic_DNA"/>
</dbReference>
<feature type="region of interest" description="Disordered" evidence="3">
    <location>
        <begin position="656"/>
        <end position="679"/>
    </location>
</feature>
<feature type="transmembrane region" description="Helical" evidence="4">
    <location>
        <begin position="498"/>
        <end position="521"/>
    </location>
</feature>
<evidence type="ECO:0000259" key="5">
    <source>
        <dbReference type="Pfam" id="PF01578"/>
    </source>
</evidence>
<feature type="transmembrane region" description="Helical" evidence="4">
    <location>
        <begin position="468"/>
        <end position="491"/>
    </location>
</feature>
<feature type="domain" description="Cytochrome c assembly protein" evidence="5">
    <location>
        <begin position="94"/>
        <end position="313"/>
    </location>
</feature>
<feature type="domain" description="Cytochrome c-type biogenesis protein CcmF C-terminal" evidence="6">
    <location>
        <begin position="336"/>
        <end position="523"/>
    </location>
</feature>
<dbReference type="PANTHER" id="PTHR43653">
    <property type="entry name" value="CYTOCHROME C ASSEMBLY PROTEIN-RELATED"/>
    <property type="match status" value="1"/>
</dbReference>
<dbReference type="Pfam" id="PF01578">
    <property type="entry name" value="Cytochrom_C_asm"/>
    <property type="match status" value="1"/>
</dbReference>
<dbReference type="InterPro" id="IPR002541">
    <property type="entry name" value="Cyt_c_assembly"/>
</dbReference>
<feature type="transmembrane region" description="Helical" evidence="4">
    <location>
        <begin position="329"/>
        <end position="350"/>
    </location>
</feature>
<sequence length="836" mass="95278">MIAEAGRWFLNFAFLFSVCSMGLYAFASVRNNKKVERISNWFWGFKGVFVLGASIALIYLIMTHQFQYYYVWNYTSLDLETKYLFSAFYGGQEGSFMLWIFFAFFVGLGLIVWTRKPYRAPVMFVMAMTQFFLLSMIIGWDFGFTKIGASPFRTIAQEMPNAPFLQANPDFVPQDGTGLNDLLKSPWMMIHPPIIFVGFSMMTVPFAFAIASLWTKTYHEWIRPALPWTLAANLSLLTAIFLGGYWAYETLSFGGYWAWDPVENASLVPWLIGTAGIHAMIIQRKSRRAHKASLFFAILAYVSIIYQTFLTRSGVLADQSVHSFVDLGLYNQLLAFILAVTIMGIGFYLYRYKELPTPDKESKFLSREFMTFTGAMLLFILGLVIILGTSSPILGKLFVDNPTPPEIQFYNNWSMPIAIIMALATVVGQYLFWERHSWESLAGELITPLLITSTVSVVSIVLGNVTSIYYMIYIFAGWFTVIGNGTVLVRLLRKNPKLVGGTITHIGFGLLLLGIIASSVYTVPMLDPQTTNYNTRIEQGEVFDDEGFPITQKVEMFELKVNQPKLVNEKYMVTYEGYELTNSPRPGQQNYRLRFEPIDGGEVFYMSPEVYPMLTSSGPNGVDWSVDPHVRTGMVKDIYLYVAGSKYVEQRNEEFERNAQNESMMPVGNQDEEQTEEQEDSQIIELSRGETKSVGPFAFTFRNFVPASEEALPENTQIGIRSLIHIEHESSGRAFEAEPLFAVYTEDDRSYTYSPPIEIKEWDMNVLFSKVRPESDSIELTVYGLDENFEEDWVLVVAEQKPFVSVVWLGTFMLMAGFSISIFRHWAREKNTAEKN</sequence>
<name>A0ABS9KFK9_9BACT</name>
<evidence type="ECO:0000256" key="1">
    <source>
        <dbReference type="ARBA" id="ARBA00009186"/>
    </source>
</evidence>
<feature type="transmembrane region" description="Helical" evidence="4">
    <location>
        <begin position="292"/>
        <end position="309"/>
    </location>
</feature>
<feature type="transmembrane region" description="Helical" evidence="4">
    <location>
        <begin position="96"/>
        <end position="113"/>
    </location>
</feature>
<keyword evidence="8" id="KW-1185">Reference proteome</keyword>
<evidence type="ECO:0000313" key="7">
    <source>
        <dbReference type="EMBL" id="MCG2589646.1"/>
    </source>
</evidence>
<feature type="transmembrane region" description="Helical" evidence="4">
    <location>
        <begin position="445"/>
        <end position="462"/>
    </location>
</feature>
<feature type="transmembrane region" description="Helical" evidence="4">
    <location>
        <begin position="267"/>
        <end position="283"/>
    </location>
</feature>
<reference evidence="7" key="1">
    <citation type="submission" date="2022-01" db="EMBL/GenBank/DDBJ databases">
        <authorList>
            <person name="Wang Y."/>
        </authorList>
    </citation>
    <scope>NUCLEOTIDE SEQUENCE</scope>
    <source>
        <strain evidence="7">WB101</strain>
    </source>
</reference>
<evidence type="ECO:0000259" key="6">
    <source>
        <dbReference type="Pfam" id="PF16327"/>
    </source>
</evidence>
<evidence type="ECO:0000256" key="2">
    <source>
        <dbReference type="ARBA" id="ARBA00022748"/>
    </source>
</evidence>
<comment type="caution">
    <text evidence="7">The sequence shown here is derived from an EMBL/GenBank/DDBJ whole genome shotgun (WGS) entry which is preliminary data.</text>
</comment>
<dbReference type="RefSeq" id="WP_237855006.1">
    <property type="nucleotide sequence ID" value="NZ_JAKLWS010000019.1"/>
</dbReference>
<feature type="transmembrane region" description="Helical" evidence="4">
    <location>
        <begin position="226"/>
        <end position="247"/>
    </location>
</feature>
<evidence type="ECO:0000313" key="8">
    <source>
        <dbReference type="Proteomes" id="UP001165366"/>
    </source>
</evidence>
<dbReference type="InterPro" id="IPR003567">
    <property type="entry name" value="Cyt_c_biogenesis"/>
</dbReference>
<keyword evidence="2" id="KW-0201">Cytochrome c-type biogenesis</keyword>
<feature type="transmembrane region" description="Helical" evidence="4">
    <location>
        <begin position="194"/>
        <end position="214"/>
    </location>
</feature>
<keyword evidence="4" id="KW-0472">Membrane</keyword>
<dbReference type="Proteomes" id="UP001165366">
    <property type="component" value="Unassembled WGS sequence"/>
</dbReference>
<feature type="transmembrane region" description="Helical" evidence="4">
    <location>
        <begin position="413"/>
        <end position="433"/>
    </location>
</feature>
<keyword evidence="4" id="KW-1133">Transmembrane helix</keyword>
<dbReference type="InterPro" id="IPR032523">
    <property type="entry name" value="CcmF_C"/>
</dbReference>
<accession>A0ABS9KFK9</accession>
<dbReference type="Pfam" id="PF16327">
    <property type="entry name" value="CcmF_C"/>
    <property type="match status" value="1"/>
</dbReference>
<feature type="compositionally biased region" description="Acidic residues" evidence="3">
    <location>
        <begin position="670"/>
        <end position="679"/>
    </location>
</feature>
<protein>
    <submittedName>
        <fullName evidence="7">Cytochrome c biogenesis protein CcsA</fullName>
    </submittedName>
</protein>
<feature type="transmembrane region" description="Helical" evidence="4">
    <location>
        <begin position="806"/>
        <end position="827"/>
    </location>
</feature>
<feature type="transmembrane region" description="Helical" evidence="4">
    <location>
        <begin position="6"/>
        <end position="29"/>
    </location>
</feature>